<feature type="compositionally biased region" description="Basic and acidic residues" evidence="1">
    <location>
        <begin position="7"/>
        <end position="20"/>
    </location>
</feature>
<keyword evidence="2" id="KW-0614">Plasmid</keyword>
<evidence type="ECO:0000256" key="1">
    <source>
        <dbReference type="SAM" id="MobiDB-lite"/>
    </source>
</evidence>
<dbReference type="EMBL" id="CP047963">
    <property type="protein sequence ID" value="QHQ53659.1"/>
    <property type="molecule type" value="Genomic_DNA"/>
</dbReference>
<geneLocation type="plasmid" evidence="3">
    <name>pmc64a</name>
</geneLocation>
<evidence type="ECO:0000313" key="3">
    <source>
        <dbReference type="Proteomes" id="UP000463871"/>
    </source>
</evidence>
<evidence type="ECO:0000313" key="2">
    <source>
        <dbReference type="EMBL" id="QHQ53659.1"/>
    </source>
</evidence>
<accession>A0AAE6VQP7</accession>
<name>A0AAE6VQP7_AERME</name>
<dbReference type="Proteomes" id="UP000463871">
    <property type="component" value="Plasmid pMC64A"/>
</dbReference>
<organism evidence="2 3">
    <name type="scientific">Aeromonas media</name>
    <dbReference type="NCBI Taxonomy" id="651"/>
    <lineage>
        <taxon>Bacteria</taxon>
        <taxon>Pseudomonadati</taxon>
        <taxon>Pseudomonadota</taxon>
        <taxon>Gammaproteobacteria</taxon>
        <taxon>Aeromonadales</taxon>
        <taxon>Aeromonadaceae</taxon>
        <taxon>Aeromonas</taxon>
    </lineage>
</organism>
<reference evidence="2 3" key="1">
    <citation type="submission" date="2020-01" db="EMBL/GenBank/DDBJ databases">
        <title>Complete genome of Aeromonas media MC64.</title>
        <authorList>
            <person name="Cao G."/>
            <person name="Fu J."/>
            <person name="Zhong C."/>
        </authorList>
    </citation>
    <scope>NUCLEOTIDE SEQUENCE [LARGE SCALE GENOMIC DNA]</scope>
    <source>
        <strain evidence="2 3">MC64</strain>
        <plasmid evidence="3">pmc64a</plasmid>
    </source>
</reference>
<feature type="region of interest" description="Disordered" evidence="1">
    <location>
        <begin position="1"/>
        <end position="20"/>
    </location>
</feature>
<dbReference type="AlphaFoldDB" id="A0AAE6VQP7"/>
<proteinExistence type="predicted"/>
<protein>
    <submittedName>
        <fullName evidence="2">Uncharacterized protein</fullName>
    </submittedName>
</protein>
<gene>
    <name evidence="2" type="ORF">GWI30_22745</name>
</gene>
<dbReference type="RefSeq" id="WP_114522813.1">
    <property type="nucleotide sequence ID" value="NZ_CAWPID010000002.1"/>
</dbReference>
<sequence length="118" mass="13583">MIAQREGQTDRQSAKDKAKEASEAYKQALVNEALDNVETLLTSNEVTRFDAILFGSMHLRLARGESICFPQLEWVATPPEIRKLVTTRLKLTGYKYFPSTMSWVLREEKPLVPLQRER</sequence>